<name>A0A221US09_9FLAO</name>
<gene>
    <name evidence="2" type="ORF">AREALGSMS7_00544</name>
</gene>
<evidence type="ECO:0000313" key="3">
    <source>
        <dbReference type="Proteomes" id="UP000204551"/>
    </source>
</evidence>
<keyword evidence="1" id="KW-0812">Transmembrane</keyword>
<proteinExistence type="predicted"/>
<protein>
    <submittedName>
        <fullName evidence="2">Uncharacterized protein</fullName>
    </submittedName>
</protein>
<dbReference type="KEGG" id="aalg:AREALGSMS7_00544"/>
<keyword evidence="1" id="KW-0472">Membrane</keyword>
<sequence>MADCFLYVKNKTLTSCQISNRHFLNSVYYSLNLMLIIKIAFSSLKRTIQLFRPTSVK</sequence>
<organism evidence="2 3">
    <name type="scientific">Arenibacter algicola</name>
    <dbReference type="NCBI Taxonomy" id="616991"/>
    <lineage>
        <taxon>Bacteria</taxon>
        <taxon>Pseudomonadati</taxon>
        <taxon>Bacteroidota</taxon>
        <taxon>Flavobacteriia</taxon>
        <taxon>Flavobacteriales</taxon>
        <taxon>Flavobacteriaceae</taxon>
        <taxon>Arenibacter</taxon>
    </lineage>
</organism>
<accession>A0A221US09</accession>
<evidence type="ECO:0000313" key="2">
    <source>
        <dbReference type="EMBL" id="ASO04033.1"/>
    </source>
</evidence>
<dbReference type="AlphaFoldDB" id="A0A221US09"/>
<feature type="transmembrane region" description="Helical" evidence="1">
    <location>
        <begin position="27"/>
        <end position="44"/>
    </location>
</feature>
<evidence type="ECO:0000256" key="1">
    <source>
        <dbReference type="SAM" id="Phobius"/>
    </source>
</evidence>
<dbReference type="Proteomes" id="UP000204551">
    <property type="component" value="Chromosome"/>
</dbReference>
<dbReference type="EMBL" id="CP022515">
    <property type="protein sequence ID" value="ASO04033.1"/>
    <property type="molecule type" value="Genomic_DNA"/>
</dbReference>
<reference evidence="2 3" key="1">
    <citation type="submission" date="2017-07" db="EMBL/GenBank/DDBJ databases">
        <title>Genome Sequence of Arenibacter algicola Strain SMS7 Isolated from a culture of the Diatom Skeletonema marinoi.</title>
        <authorList>
            <person name="Topel M."/>
            <person name="Pinder M.I.M."/>
            <person name="Johansson O.N."/>
            <person name="Kourtchenko O."/>
            <person name="Godhe A."/>
            <person name="Clarke A.K."/>
        </authorList>
    </citation>
    <scope>NUCLEOTIDE SEQUENCE [LARGE SCALE GENOMIC DNA]</scope>
    <source>
        <strain evidence="2 3">SMS7</strain>
    </source>
</reference>
<keyword evidence="1" id="KW-1133">Transmembrane helix</keyword>